<dbReference type="InterPro" id="IPR020843">
    <property type="entry name" value="ER"/>
</dbReference>
<dbReference type="Pfam" id="PF13602">
    <property type="entry name" value="ADH_zinc_N_2"/>
    <property type="match status" value="1"/>
</dbReference>
<accession>A0A853BST1</accession>
<dbReference type="PANTHER" id="PTHR48106">
    <property type="entry name" value="QUINONE OXIDOREDUCTASE PIG3-RELATED"/>
    <property type="match status" value="1"/>
</dbReference>
<sequence>MREVRVREFGGPEVLEVAEAPDPSPAPGEVLVDVAAADVMYLDTLVRRGWGGDFFPVRPPYVPGNGMGGRVAAVGAGVDAAWVGAGVVAETGPADPETGVSTAPTGGSAERVAVAAHRLVPVPAGVEVRDAVAVLHDGPTALRLAEAGAVRPGAWVLVAAAAGGGGSLLVQLVRAAGGRVIGAARGERKLELVRGLGAEAVVDYSAPDWADRVRALTGGRGADVVYDGASGAIGRTAFELTAPGGRFVTYGTTDGEFAPVDPEDAARRGVELTTLFGLLDMTGPRKRDSVAQVLELVAKGELRPVIGQTFRFAEAAAAHAAFESRSTVAKTLLVP</sequence>
<dbReference type="InterPro" id="IPR011032">
    <property type="entry name" value="GroES-like_sf"/>
</dbReference>
<reference evidence="4 5" key="1">
    <citation type="submission" date="2020-07" db="EMBL/GenBank/DDBJ databases">
        <title>Sequencing the genomes of 1000 actinobacteria strains.</title>
        <authorList>
            <person name="Klenk H.-P."/>
        </authorList>
    </citation>
    <scope>NUCLEOTIDE SEQUENCE [LARGE SCALE GENOMIC DNA]</scope>
    <source>
        <strain evidence="4 5">DSM 45927</strain>
    </source>
</reference>
<dbReference type="AlphaFoldDB" id="A0A853BST1"/>
<dbReference type="EC" id="1.6.5.5" evidence="4"/>
<evidence type="ECO:0000256" key="2">
    <source>
        <dbReference type="ARBA" id="ARBA00023002"/>
    </source>
</evidence>
<keyword evidence="2 4" id="KW-0560">Oxidoreductase</keyword>
<dbReference type="Proteomes" id="UP000575985">
    <property type="component" value="Unassembled WGS sequence"/>
</dbReference>
<dbReference type="PANTHER" id="PTHR48106:SF13">
    <property type="entry name" value="QUINONE OXIDOREDUCTASE-RELATED"/>
    <property type="match status" value="1"/>
</dbReference>
<evidence type="ECO:0000256" key="1">
    <source>
        <dbReference type="ARBA" id="ARBA00022857"/>
    </source>
</evidence>
<dbReference type="SUPFAM" id="SSF51735">
    <property type="entry name" value="NAD(P)-binding Rossmann-fold domains"/>
    <property type="match status" value="1"/>
</dbReference>
<dbReference type="SUPFAM" id="SSF50129">
    <property type="entry name" value="GroES-like"/>
    <property type="match status" value="1"/>
</dbReference>
<organism evidence="4 5">
    <name type="scientific">Streptomonospora nanhaiensis</name>
    <dbReference type="NCBI Taxonomy" id="1323731"/>
    <lineage>
        <taxon>Bacteria</taxon>
        <taxon>Bacillati</taxon>
        <taxon>Actinomycetota</taxon>
        <taxon>Actinomycetes</taxon>
        <taxon>Streptosporangiales</taxon>
        <taxon>Nocardiopsidaceae</taxon>
        <taxon>Streptomonospora</taxon>
    </lineage>
</organism>
<dbReference type="GO" id="GO:0003960">
    <property type="term" value="F:quinone reductase (NADPH) activity"/>
    <property type="evidence" value="ECO:0007669"/>
    <property type="project" value="UniProtKB-EC"/>
</dbReference>
<feature type="domain" description="Enoyl reductase (ER)" evidence="3">
    <location>
        <begin position="10"/>
        <end position="333"/>
    </location>
</feature>
<dbReference type="GO" id="GO:0005829">
    <property type="term" value="C:cytosol"/>
    <property type="evidence" value="ECO:0007669"/>
    <property type="project" value="TreeGrafter"/>
</dbReference>
<proteinExistence type="predicted"/>
<dbReference type="Pfam" id="PF08240">
    <property type="entry name" value="ADH_N"/>
    <property type="match status" value="1"/>
</dbReference>
<dbReference type="InterPro" id="IPR013154">
    <property type="entry name" value="ADH-like_N"/>
</dbReference>
<dbReference type="GO" id="GO:0070402">
    <property type="term" value="F:NADPH binding"/>
    <property type="evidence" value="ECO:0007669"/>
    <property type="project" value="TreeGrafter"/>
</dbReference>
<name>A0A853BST1_9ACTN</name>
<comment type="caution">
    <text evidence="4">The sequence shown here is derived from an EMBL/GenBank/DDBJ whole genome shotgun (WGS) entry which is preliminary data.</text>
</comment>
<dbReference type="EMBL" id="JACCFO010000001">
    <property type="protein sequence ID" value="NYI98203.1"/>
    <property type="molecule type" value="Genomic_DNA"/>
</dbReference>
<keyword evidence="5" id="KW-1185">Reference proteome</keyword>
<dbReference type="GO" id="GO:0035925">
    <property type="term" value="F:mRNA 3'-UTR AU-rich region binding"/>
    <property type="evidence" value="ECO:0007669"/>
    <property type="project" value="TreeGrafter"/>
</dbReference>
<evidence type="ECO:0000259" key="3">
    <source>
        <dbReference type="SMART" id="SM00829"/>
    </source>
</evidence>
<keyword evidence="1" id="KW-0521">NADP</keyword>
<evidence type="ECO:0000313" key="5">
    <source>
        <dbReference type="Proteomes" id="UP000575985"/>
    </source>
</evidence>
<dbReference type="Gene3D" id="3.40.50.720">
    <property type="entry name" value="NAD(P)-binding Rossmann-like Domain"/>
    <property type="match status" value="1"/>
</dbReference>
<dbReference type="InterPro" id="IPR036291">
    <property type="entry name" value="NAD(P)-bd_dom_sf"/>
</dbReference>
<dbReference type="RefSeq" id="WP_179769398.1">
    <property type="nucleotide sequence ID" value="NZ_JACCFO010000001.1"/>
</dbReference>
<dbReference type="Gene3D" id="3.90.180.10">
    <property type="entry name" value="Medium-chain alcohol dehydrogenases, catalytic domain"/>
    <property type="match status" value="1"/>
</dbReference>
<protein>
    <submittedName>
        <fullName evidence="4">NADPH2:quinone reductase</fullName>
        <ecNumber evidence="4">1.6.5.5</ecNumber>
    </submittedName>
</protein>
<gene>
    <name evidence="4" type="ORF">HNR12_004480</name>
</gene>
<evidence type="ECO:0000313" key="4">
    <source>
        <dbReference type="EMBL" id="NYI98203.1"/>
    </source>
</evidence>
<dbReference type="SMART" id="SM00829">
    <property type="entry name" value="PKS_ER"/>
    <property type="match status" value="1"/>
</dbReference>